<protein>
    <submittedName>
        <fullName evidence="2">Uncharacterized protein</fullName>
    </submittedName>
</protein>
<reference evidence="2" key="1">
    <citation type="submission" date="2016-04" db="EMBL/GenBank/DDBJ databases">
        <authorList>
            <person name="Evans L.H."/>
            <person name="Alamgir A."/>
            <person name="Owens N."/>
            <person name="Weber N.D."/>
            <person name="Virtaneva K."/>
            <person name="Barbian K."/>
            <person name="Babar A."/>
            <person name="Rosenke K."/>
        </authorList>
    </citation>
    <scope>NUCLEOTIDE SEQUENCE [LARGE SCALE GENOMIC DNA]</scope>
    <source>
        <strain evidence="2">CBS 101.48</strain>
    </source>
</reference>
<gene>
    <name evidence="2" type="primary">ABSGL_00515.1 scaffold 832</name>
</gene>
<dbReference type="OrthoDB" id="2284580at2759"/>
<name>A0A168KQQ0_ABSGL</name>
<feature type="compositionally biased region" description="Polar residues" evidence="1">
    <location>
        <begin position="1"/>
        <end position="12"/>
    </location>
</feature>
<feature type="region of interest" description="Disordered" evidence="1">
    <location>
        <begin position="1"/>
        <end position="238"/>
    </location>
</feature>
<proteinExistence type="predicted"/>
<feature type="compositionally biased region" description="Polar residues" evidence="1">
    <location>
        <begin position="30"/>
        <end position="65"/>
    </location>
</feature>
<dbReference type="Proteomes" id="UP000078561">
    <property type="component" value="Unassembled WGS sequence"/>
</dbReference>
<keyword evidence="3" id="KW-1185">Reference proteome</keyword>
<sequence length="315" mass="34622">MAPSSFTENLIQSGRLPGSNMNENHHTMTGLFSNENHTSQNNQVNPTGAPSQETQRSVVGQQPYGSNDRERMQSSAIDTSKSDSYARPKQQQQPQQLDYDPDPATKSAFQNASRPIPKKNTTDSEDHLSSATNSLDSNRAIINEPLVSSQPVDPPHNETMPATYTTAQDRPPMMSDRGPLDTTGMTTAPQSTTTAPNATHQQQQQPAGDHPQGFDSSTSGRRRSSLTKRRGSTPDSECMAALPVMQSYVPYAQGVAIMRNHEARYEDDRQQAAASNRRYSLHGADEDLPSENNGTRRRSSLTETIGKMFTRRGSK</sequence>
<evidence type="ECO:0000256" key="1">
    <source>
        <dbReference type="SAM" id="MobiDB-lite"/>
    </source>
</evidence>
<feature type="compositionally biased region" description="Polar residues" evidence="1">
    <location>
        <begin position="183"/>
        <end position="200"/>
    </location>
</feature>
<evidence type="ECO:0000313" key="2">
    <source>
        <dbReference type="EMBL" id="SAL95197.1"/>
    </source>
</evidence>
<organism evidence="2">
    <name type="scientific">Absidia glauca</name>
    <name type="common">Pin mould</name>
    <dbReference type="NCBI Taxonomy" id="4829"/>
    <lineage>
        <taxon>Eukaryota</taxon>
        <taxon>Fungi</taxon>
        <taxon>Fungi incertae sedis</taxon>
        <taxon>Mucoromycota</taxon>
        <taxon>Mucoromycotina</taxon>
        <taxon>Mucoromycetes</taxon>
        <taxon>Mucorales</taxon>
        <taxon>Cunninghamellaceae</taxon>
        <taxon>Absidia</taxon>
    </lineage>
</organism>
<dbReference type="InParanoid" id="A0A168KQQ0"/>
<evidence type="ECO:0000313" key="3">
    <source>
        <dbReference type="Proteomes" id="UP000078561"/>
    </source>
</evidence>
<accession>A0A168KQQ0</accession>
<feature type="compositionally biased region" description="Basic residues" evidence="1">
    <location>
        <begin position="220"/>
        <end position="231"/>
    </location>
</feature>
<feature type="region of interest" description="Disordered" evidence="1">
    <location>
        <begin position="266"/>
        <end position="315"/>
    </location>
</feature>
<dbReference type="AlphaFoldDB" id="A0A168KQQ0"/>
<dbReference type="EMBL" id="LT550270">
    <property type="protein sequence ID" value="SAL95197.1"/>
    <property type="molecule type" value="Genomic_DNA"/>
</dbReference>